<comment type="caution">
    <text evidence="2">The sequence shown here is derived from an EMBL/GenBank/DDBJ whole genome shotgun (WGS) entry which is preliminary data.</text>
</comment>
<protein>
    <submittedName>
        <fullName evidence="2">Serine/arginine repetitive matrix protein 1</fullName>
    </submittedName>
</protein>
<feature type="compositionally biased region" description="Basic and acidic residues" evidence="1">
    <location>
        <begin position="25"/>
        <end position="34"/>
    </location>
</feature>
<dbReference type="PANTHER" id="PTHR35466">
    <property type="entry name" value="SERINE/ARGININE REPETITIVE MATRIX PROTEIN 1"/>
    <property type="match status" value="1"/>
</dbReference>
<accession>A0AAD7LJD5</accession>
<dbReference type="KEGG" id="qsa:O6P43_019778"/>
<sequence length="171" mass="19091">MALDDSFRKPGTVPFKWEVKPGVPKVEEQSDILHPRRSSSQKLRPPPAPTGSNYFTPTEPRTPSLRLNSRARADRLPFGLPITRPDPVSVSPDAGCFISPFIRLLLNKKLQRRIPETKPEPDYTSDLETLSRWSASSRKSFSPFSDASSSSSRHSSPRPVNDADWAGFGLF</sequence>
<organism evidence="2 3">
    <name type="scientific">Quillaja saponaria</name>
    <name type="common">Soap bark tree</name>
    <dbReference type="NCBI Taxonomy" id="32244"/>
    <lineage>
        <taxon>Eukaryota</taxon>
        <taxon>Viridiplantae</taxon>
        <taxon>Streptophyta</taxon>
        <taxon>Embryophyta</taxon>
        <taxon>Tracheophyta</taxon>
        <taxon>Spermatophyta</taxon>
        <taxon>Magnoliopsida</taxon>
        <taxon>eudicotyledons</taxon>
        <taxon>Gunneridae</taxon>
        <taxon>Pentapetalae</taxon>
        <taxon>rosids</taxon>
        <taxon>fabids</taxon>
        <taxon>Fabales</taxon>
        <taxon>Quillajaceae</taxon>
        <taxon>Quillaja</taxon>
    </lineage>
</organism>
<dbReference type="AlphaFoldDB" id="A0AAD7LJD5"/>
<dbReference type="PANTHER" id="PTHR35466:SF4">
    <property type="entry name" value="EXPRESSED PROTEIN"/>
    <property type="match status" value="1"/>
</dbReference>
<feature type="compositionally biased region" description="Polar residues" evidence="1">
    <location>
        <begin position="50"/>
        <end position="67"/>
    </location>
</feature>
<feature type="region of interest" description="Disordered" evidence="1">
    <location>
        <begin position="134"/>
        <end position="171"/>
    </location>
</feature>
<reference evidence="2" key="1">
    <citation type="journal article" date="2023" name="Science">
        <title>Elucidation of the pathway for biosynthesis of saponin adjuvants from the soapbark tree.</title>
        <authorList>
            <person name="Reed J."/>
            <person name="Orme A."/>
            <person name="El-Demerdash A."/>
            <person name="Owen C."/>
            <person name="Martin L.B.B."/>
            <person name="Misra R.C."/>
            <person name="Kikuchi S."/>
            <person name="Rejzek M."/>
            <person name="Martin A.C."/>
            <person name="Harkess A."/>
            <person name="Leebens-Mack J."/>
            <person name="Louveau T."/>
            <person name="Stephenson M.J."/>
            <person name="Osbourn A."/>
        </authorList>
    </citation>
    <scope>NUCLEOTIDE SEQUENCE</scope>
    <source>
        <strain evidence="2">S10</strain>
    </source>
</reference>
<dbReference type="Pfam" id="PF05097">
    <property type="entry name" value="DUF688"/>
    <property type="match status" value="1"/>
</dbReference>
<feature type="compositionally biased region" description="Low complexity" evidence="1">
    <location>
        <begin position="134"/>
        <end position="158"/>
    </location>
</feature>
<feature type="region of interest" description="Disordered" evidence="1">
    <location>
        <begin position="1"/>
        <end position="70"/>
    </location>
</feature>
<name>A0AAD7LJD5_QUISA</name>
<evidence type="ECO:0000313" key="2">
    <source>
        <dbReference type="EMBL" id="KAJ7959163.1"/>
    </source>
</evidence>
<evidence type="ECO:0000256" key="1">
    <source>
        <dbReference type="SAM" id="MobiDB-lite"/>
    </source>
</evidence>
<proteinExistence type="predicted"/>
<dbReference type="Proteomes" id="UP001163823">
    <property type="component" value="Chromosome 8"/>
</dbReference>
<gene>
    <name evidence="2" type="ORF">O6P43_019778</name>
</gene>
<dbReference type="EMBL" id="JARAOO010000008">
    <property type="protein sequence ID" value="KAJ7959163.1"/>
    <property type="molecule type" value="Genomic_DNA"/>
</dbReference>
<keyword evidence="3" id="KW-1185">Reference proteome</keyword>
<evidence type="ECO:0000313" key="3">
    <source>
        <dbReference type="Proteomes" id="UP001163823"/>
    </source>
</evidence>
<feature type="region of interest" description="Disordered" evidence="1">
    <location>
        <begin position="110"/>
        <end position="129"/>
    </location>
</feature>
<dbReference type="InterPro" id="IPR007789">
    <property type="entry name" value="DUF688"/>
</dbReference>